<dbReference type="InParanoid" id="A0A0D0EDF0"/>
<evidence type="ECO:0000313" key="1">
    <source>
        <dbReference type="EMBL" id="KIL01006.1"/>
    </source>
</evidence>
<reference evidence="2" key="2">
    <citation type="submission" date="2015-01" db="EMBL/GenBank/DDBJ databases">
        <title>Evolutionary Origins and Diversification of the Mycorrhizal Mutualists.</title>
        <authorList>
            <consortium name="DOE Joint Genome Institute"/>
            <consortium name="Mycorrhizal Genomics Consortium"/>
            <person name="Kohler A."/>
            <person name="Kuo A."/>
            <person name="Nagy L.G."/>
            <person name="Floudas D."/>
            <person name="Copeland A."/>
            <person name="Barry K.W."/>
            <person name="Cichocki N."/>
            <person name="Veneault-Fourrey C."/>
            <person name="LaButti K."/>
            <person name="Lindquist E.A."/>
            <person name="Lipzen A."/>
            <person name="Lundell T."/>
            <person name="Morin E."/>
            <person name="Murat C."/>
            <person name="Riley R."/>
            <person name="Ohm R."/>
            <person name="Sun H."/>
            <person name="Tunlid A."/>
            <person name="Henrissat B."/>
            <person name="Grigoriev I.V."/>
            <person name="Hibbett D.S."/>
            <person name="Martin F."/>
        </authorList>
    </citation>
    <scope>NUCLEOTIDE SEQUENCE [LARGE SCALE GENOMIC DNA]</scope>
    <source>
        <strain evidence="2">Ve08.2h10</strain>
    </source>
</reference>
<name>A0A0D0EDF0_9AGAM</name>
<dbReference type="Proteomes" id="UP000054538">
    <property type="component" value="Unassembled WGS sequence"/>
</dbReference>
<sequence>MLARLARRSARWFNLRVERVLSSFEDEETFSVDLSLASFVLPPDLSWNGVKGLCGRSVAPVYRGLKSVVEEDIEHVSRLLSELAPPVEETEGKAEAATIEAVSPIPAEPAAASRIFSSPDFIHPERVQRKRRRSSVLLDPIVIRPSYPSAPSIIITPCLSRARETSCWVPYQDASFGTHLTMPMHNALNSVHPPLVAPIDTAMTQIDNWEYTDGHWRATLPPPDEQCKKGMYSMVVISRRGRHCARSRTHS</sequence>
<proteinExistence type="predicted"/>
<protein>
    <submittedName>
        <fullName evidence="1">Uncharacterized protein</fullName>
    </submittedName>
</protein>
<keyword evidence="2" id="KW-1185">Reference proteome</keyword>
<accession>A0A0D0EDF0</accession>
<dbReference type="EMBL" id="KN824823">
    <property type="protein sequence ID" value="KIL01006.1"/>
    <property type="molecule type" value="Genomic_DNA"/>
</dbReference>
<dbReference type="AlphaFoldDB" id="A0A0D0EDF0"/>
<reference evidence="1 2" key="1">
    <citation type="submission" date="2014-04" db="EMBL/GenBank/DDBJ databases">
        <authorList>
            <consortium name="DOE Joint Genome Institute"/>
            <person name="Kuo A."/>
            <person name="Kohler A."/>
            <person name="Jargeat P."/>
            <person name="Nagy L.G."/>
            <person name="Floudas D."/>
            <person name="Copeland A."/>
            <person name="Barry K.W."/>
            <person name="Cichocki N."/>
            <person name="Veneault-Fourrey C."/>
            <person name="LaButti K."/>
            <person name="Lindquist E.A."/>
            <person name="Lipzen A."/>
            <person name="Lundell T."/>
            <person name="Morin E."/>
            <person name="Murat C."/>
            <person name="Sun H."/>
            <person name="Tunlid A."/>
            <person name="Henrissat B."/>
            <person name="Grigoriev I.V."/>
            <person name="Hibbett D.S."/>
            <person name="Martin F."/>
            <person name="Nordberg H.P."/>
            <person name="Cantor M.N."/>
            <person name="Hua S.X."/>
        </authorList>
    </citation>
    <scope>NUCLEOTIDE SEQUENCE [LARGE SCALE GENOMIC DNA]</scope>
    <source>
        <strain evidence="1 2">Ve08.2h10</strain>
    </source>
</reference>
<organism evidence="1 2">
    <name type="scientific">Paxillus rubicundulus Ve08.2h10</name>
    <dbReference type="NCBI Taxonomy" id="930991"/>
    <lineage>
        <taxon>Eukaryota</taxon>
        <taxon>Fungi</taxon>
        <taxon>Dikarya</taxon>
        <taxon>Basidiomycota</taxon>
        <taxon>Agaricomycotina</taxon>
        <taxon>Agaricomycetes</taxon>
        <taxon>Agaricomycetidae</taxon>
        <taxon>Boletales</taxon>
        <taxon>Paxilineae</taxon>
        <taxon>Paxillaceae</taxon>
        <taxon>Paxillus</taxon>
    </lineage>
</organism>
<dbReference type="OrthoDB" id="3260913at2759"/>
<evidence type="ECO:0000313" key="2">
    <source>
        <dbReference type="Proteomes" id="UP000054538"/>
    </source>
</evidence>
<gene>
    <name evidence="1" type="ORF">PAXRUDRAFT_128522</name>
</gene>
<dbReference type="HOGENOM" id="CLU_1102873_0_0_1"/>